<proteinExistence type="predicted"/>
<dbReference type="AlphaFoldDB" id="A0A8C5JAP8"/>
<dbReference type="Gene3D" id="3.50.30.30">
    <property type="match status" value="1"/>
</dbReference>
<reference evidence="2" key="1">
    <citation type="submission" date="2025-08" db="UniProtKB">
        <authorList>
            <consortium name="Ensembl"/>
        </authorList>
    </citation>
    <scope>IDENTIFICATION</scope>
</reference>
<dbReference type="SUPFAM" id="SSF52025">
    <property type="entry name" value="PA domain"/>
    <property type="match status" value="1"/>
</dbReference>
<keyword evidence="3" id="KW-1185">Reference proteome</keyword>
<dbReference type="InterPro" id="IPR046450">
    <property type="entry name" value="PA_dom_sf"/>
</dbReference>
<sequence>GCREGRARRAEPTALQQQECHCLGARGDRDPLFYFNSTSNRTLFERCECGLYGFNSPYIGAQGVVGIPVPDADPYACDRNTAFTVMEAPWIALIERGNCSFAEKIQVATRRGAAAAVIYNSRGRGNSTLLMAHQGEWGENARAKHP</sequence>
<dbReference type="Proteomes" id="UP000694408">
    <property type="component" value="Unplaced"/>
</dbReference>
<name>A0A8C5JAP8_JUNHY</name>
<dbReference type="InterPro" id="IPR003137">
    <property type="entry name" value="PA_domain"/>
</dbReference>
<evidence type="ECO:0000259" key="1">
    <source>
        <dbReference type="Pfam" id="PF02225"/>
    </source>
</evidence>
<evidence type="ECO:0000313" key="3">
    <source>
        <dbReference type="Proteomes" id="UP000694408"/>
    </source>
</evidence>
<accession>A0A8C5JAP8</accession>
<organism evidence="2 3">
    <name type="scientific">Junco hyemalis</name>
    <name type="common">Dark-eyed junco</name>
    <dbReference type="NCBI Taxonomy" id="40217"/>
    <lineage>
        <taxon>Eukaryota</taxon>
        <taxon>Metazoa</taxon>
        <taxon>Chordata</taxon>
        <taxon>Craniata</taxon>
        <taxon>Vertebrata</taxon>
        <taxon>Euteleostomi</taxon>
        <taxon>Archelosauria</taxon>
        <taxon>Archosauria</taxon>
        <taxon>Dinosauria</taxon>
        <taxon>Saurischia</taxon>
        <taxon>Theropoda</taxon>
        <taxon>Coelurosauria</taxon>
        <taxon>Aves</taxon>
        <taxon>Neognathae</taxon>
        <taxon>Neoaves</taxon>
        <taxon>Telluraves</taxon>
        <taxon>Australaves</taxon>
        <taxon>Passeriformes</taxon>
        <taxon>Passerellidae</taxon>
        <taxon>Junco</taxon>
    </lineage>
</organism>
<dbReference type="Ensembl" id="ENSJHYT00000020237.1">
    <property type="protein sequence ID" value="ENSJHYP00000016800.1"/>
    <property type="gene ID" value="ENSJHYG00000012813.1"/>
</dbReference>
<protein>
    <recommendedName>
        <fullName evidence="1">PA domain-containing protein</fullName>
    </recommendedName>
</protein>
<dbReference type="Pfam" id="PF02225">
    <property type="entry name" value="PA"/>
    <property type="match status" value="1"/>
</dbReference>
<dbReference type="OMA" id="YACDRNT"/>
<reference evidence="2" key="2">
    <citation type="submission" date="2025-09" db="UniProtKB">
        <authorList>
            <consortium name="Ensembl"/>
        </authorList>
    </citation>
    <scope>IDENTIFICATION</scope>
</reference>
<evidence type="ECO:0000313" key="2">
    <source>
        <dbReference type="Ensembl" id="ENSJHYP00000016800.1"/>
    </source>
</evidence>
<feature type="domain" description="PA" evidence="1">
    <location>
        <begin position="73"/>
        <end position="123"/>
    </location>
</feature>